<dbReference type="PANTHER" id="PTHR23321:SF26">
    <property type="entry name" value="SMALL RIBOSOMAL SUBUNIT PROTEIN US15M"/>
    <property type="match status" value="1"/>
</dbReference>
<dbReference type="InterPro" id="IPR005290">
    <property type="entry name" value="Ribosomal_uS15_bac-type"/>
</dbReference>
<accession>A0A5C3M8U1</accession>
<dbReference type="InterPro" id="IPR009068">
    <property type="entry name" value="uS15_NS1_RNA-bd_sf"/>
</dbReference>
<dbReference type="Pfam" id="PF00312">
    <property type="entry name" value="Ribosomal_S15"/>
    <property type="match status" value="1"/>
</dbReference>
<protein>
    <recommendedName>
        <fullName evidence="7">Ribosomal protein S15</fullName>
    </recommendedName>
</protein>
<dbReference type="EMBL" id="ML213594">
    <property type="protein sequence ID" value="TFK41670.1"/>
    <property type="molecule type" value="Genomic_DNA"/>
</dbReference>
<proteinExistence type="inferred from homology"/>
<dbReference type="PANTHER" id="PTHR23321">
    <property type="entry name" value="RIBOSOMAL PROTEIN S15, BACTERIAL AND ORGANELLAR"/>
    <property type="match status" value="1"/>
</dbReference>
<evidence type="ECO:0000256" key="4">
    <source>
        <dbReference type="RuleBase" id="RU003919"/>
    </source>
</evidence>
<dbReference type="GO" id="GO:0005840">
    <property type="term" value="C:ribosome"/>
    <property type="evidence" value="ECO:0007669"/>
    <property type="project" value="UniProtKB-KW"/>
</dbReference>
<dbReference type="HAMAP" id="MF_01343_B">
    <property type="entry name" value="Ribosomal_uS15_B"/>
    <property type="match status" value="1"/>
</dbReference>
<dbReference type="AlphaFoldDB" id="A0A5C3M8U1"/>
<evidence type="ECO:0000313" key="5">
    <source>
        <dbReference type="EMBL" id="TFK41670.1"/>
    </source>
</evidence>
<evidence type="ECO:0000256" key="3">
    <source>
        <dbReference type="ARBA" id="ARBA00023274"/>
    </source>
</evidence>
<dbReference type="GO" id="GO:0005737">
    <property type="term" value="C:cytoplasm"/>
    <property type="evidence" value="ECO:0007669"/>
    <property type="project" value="UniProtKB-ARBA"/>
</dbReference>
<dbReference type="STRING" id="68775.A0A5C3M8U1"/>
<dbReference type="Proteomes" id="UP000308652">
    <property type="component" value="Unassembled WGS sequence"/>
</dbReference>
<keyword evidence="6" id="KW-1185">Reference proteome</keyword>
<comment type="similarity">
    <text evidence="1 4">Belongs to the universal ribosomal protein uS15 family.</text>
</comment>
<evidence type="ECO:0000313" key="6">
    <source>
        <dbReference type="Proteomes" id="UP000308652"/>
    </source>
</evidence>
<organism evidence="5 6">
    <name type="scientific">Crucibulum laeve</name>
    <dbReference type="NCBI Taxonomy" id="68775"/>
    <lineage>
        <taxon>Eukaryota</taxon>
        <taxon>Fungi</taxon>
        <taxon>Dikarya</taxon>
        <taxon>Basidiomycota</taxon>
        <taxon>Agaricomycotina</taxon>
        <taxon>Agaricomycetes</taxon>
        <taxon>Agaricomycetidae</taxon>
        <taxon>Agaricales</taxon>
        <taxon>Agaricineae</taxon>
        <taxon>Nidulariaceae</taxon>
        <taxon>Crucibulum</taxon>
    </lineage>
</organism>
<dbReference type="SUPFAM" id="SSF47060">
    <property type="entry name" value="S15/NS1 RNA-binding domain"/>
    <property type="match status" value="1"/>
</dbReference>
<dbReference type="InterPro" id="IPR000589">
    <property type="entry name" value="Ribosomal_uS15"/>
</dbReference>
<sequence length="281" mass="31455">MLRACISQGSWSIASASTSRCASLLHTSAILQAAAATNKSKYGTRSVKKINILKKAEREQSVLANRPSVVLGTRPSDEAHKWPSCDLAKLLVDEKELASPPELQPTPIDGVGTVDFPKQLSFGVGEAEKQMLFQDLPILTARPHTYSASPDAERNYQTAKEKEEKKATLFAKVLDLRNANAGGIAYENRRRIILAFSTPENPYDTGRSEVQAALLTYKIRNLWNHLTTFKRDVGNRRGLRMLVHQRAKVLRYLKRVDRDRYETVLERLALEPESVEGELVV</sequence>
<dbReference type="OrthoDB" id="441444at2759"/>
<dbReference type="SMART" id="SM01387">
    <property type="entry name" value="Ribosomal_S15"/>
    <property type="match status" value="1"/>
</dbReference>
<reference evidence="5 6" key="1">
    <citation type="journal article" date="2019" name="Nat. Ecol. Evol.">
        <title>Megaphylogeny resolves global patterns of mushroom evolution.</title>
        <authorList>
            <person name="Varga T."/>
            <person name="Krizsan K."/>
            <person name="Foldi C."/>
            <person name="Dima B."/>
            <person name="Sanchez-Garcia M."/>
            <person name="Sanchez-Ramirez S."/>
            <person name="Szollosi G.J."/>
            <person name="Szarkandi J.G."/>
            <person name="Papp V."/>
            <person name="Albert L."/>
            <person name="Andreopoulos W."/>
            <person name="Angelini C."/>
            <person name="Antonin V."/>
            <person name="Barry K.W."/>
            <person name="Bougher N.L."/>
            <person name="Buchanan P."/>
            <person name="Buyck B."/>
            <person name="Bense V."/>
            <person name="Catcheside P."/>
            <person name="Chovatia M."/>
            <person name="Cooper J."/>
            <person name="Damon W."/>
            <person name="Desjardin D."/>
            <person name="Finy P."/>
            <person name="Geml J."/>
            <person name="Haridas S."/>
            <person name="Hughes K."/>
            <person name="Justo A."/>
            <person name="Karasinski D."/>
            <person name="Kautmanova I."/>
            <person name="Kiss B."/>
            <person name="Kocsube S."/>
            <person name="Kotiranta H."/>
            <person name="LaButti K.M."/>
            <person name="Lechner B.E."/>
            <person name="Liimatainen K."/>
            <person name="Lipzen A."/>
            <person name="Lukacs Z."/>
            <person name="Mihaltcheva S."/>
            <person name="Morgado L.N."/>
            <person name="Niskanen T."/>
            <person name="Noordeloos M.E."/>
            <person name="Ohm R.A."/>
            <person name="Ortiz-Santana B."/>
            <person name="Ovrebo C."/>
            <person name="Racz N."/>
            <person name="Riley R."/>
            <person name="Savchenko A."/>
            <person name="Shiryaev A."/>
            <person name="Soop K."/>
            <person name="Spirin V."/>
            <person name="Szebenyi C."/>
            <person name="Tomsovsky M."/>
            <person name="Tulloss R.E."/>
            <person name="Uehling J."/>
            <person name="Grigoriev I.V."/>
            <person name="Vagvolgyi C."/>
            <person name="Papp T."/>
            <person name="Martin F.M."/>
            <person name="Miettinen O."/>
            <person name="Hibbett D.S."/>
            <person name="Nagy L.G."/>
        </authorList>
    </citation>
    <scope>NUCLEOTIDE SEQUENCE [LARGE SCALE GENOMIC DNA]</scope>
    <source>
        <strain evidence="5 6">CBS 166.37</strain>
    </source>
</reference>
<evidence type="ECO:0000256" key="1">
    <source>
        <dbReference type="ARBA" id="ARBA00008434"/>
    </source>
</evidence>
<keyword evidence="3 4" id="KW-0687">Ribonucleoprotein</keyword>
<name>A0A5C3M8U1_9AGAR</name>
<dbReference type="Gene3D" id="1.10.287.10">
    <property type="entry name" value="S15/NS1, RNA-binding"/>
    <property type="match status" value="1"/>
</dbReference>
<gene>
    <name evidence="5" type="ORF">BDQ12DRAFT_625691</name>
</gene>
<dbReference type="CDD" id="cd00353">
    <property type="entry name" value="Ribosomal_S15p_S13e"/>
    <property type="match status" value="1"/>
</dbReference>
<dbReference type="GO" id="GO:0003735">
    <property type="term" value="F:structural constituent of ribosome"/>
    <property type="evidence" value="ECO:0007669"/>
    <property type="project" value="InterPro"/>
</dbReference>
<dbReference type="GO" id="GO:1990904">
    <property type="term" value="C:ribonucleoprotein complex"/>
    <property type="evidence" value="ECO:0007669"/>
    <property type="project" value="UniProtKB-KW"/>
</dbReference>
<keyword evidence="2 4" id="KW-0689">Ribosomal protein</keyword>
<dbReference type="NCBIfam" id="TIGR00952">
    <property type="entry name" value="S15_bact"/>
    <property type="match status" value="1"/>
</dbReference>
<dbReference type="GO" id="GO:0006412">
    <property type="term" value="P:translation"/>
    <property type="evidence" value="ECO:0007669"/>
    <property type="project" value="InterPro"/>
</dbReference>
<evidence type="ECO:0000256" key="2">
    <source>
        <dbReference type="ARBA" id="ARBA00022980"/>
    </source>
</evidence>
<dbReference type="PROSITE" id="PS00362">
    <property type="entry name" value="RIBOSOMAL_S15"/>
    <property type="match status" value="1"/>
</dbReference>
<evidence type="ECO:0008006" key="7">
    <source>
        <dbReference type="Google" id="ProtNLM"/>
    </source>
</evidence>